<dbReference type="GO" id="GO:0003677">
    <property type="term" value="F:DNA binding"/>
    <property type="evidence" value="ECO:0007669"/>
    <property type="project" value="InterPro"/>
</dbReference>
<accession>A0A2K8UDU9</accession>
<proteinExistence type="predicted"/>
<feature type="region of interest" description="Disordered" evidence="1">
    <location>
        <begin position="288"/>
        <end position="308"/>
    </location>
</feature>
<dbReference type="KEGG" id="tsy:THSYN_24255"/>
<dbReference type="InterPro" id="IPR036977">
    <property type="entry name" value="DNA_primase_Znf_CHC2"/>
</dbReference>
<feature type="domain" description="ParB-like N-terminal" evidence="2">
    <location>
        <begin position="108"/>
        <end position="192"/>
    </location>
</feature>
<sequence>MTTTVLFPTEAAINPLAFYQKEILHAPLLVADRKGYAQRIMCPFCIEADLSFVIRAKTGAYRCMSCEKSGASVLDFIMAYKKLSRDQAQEYLIEQYGIAPAVAPVAEAPSAPDAGPAPHPLCRLLPDMSPKDFASLKEDIQAHGLRHPILLHEDLILDGRHRARACAELGVYVRFEQWTGDDPLAYVLSENLHRRHLTISQKAMVAAAAMDLHRPAAQARQMAGTTLAQDCANPTEGGKAAAAAAASVGVSTRSVESADKVRREGTPEDVRAVMSGEATVNSKLKEIKQRQESGGADPTGPASAPVAETPLPYRADYLTMHQRDAAHLAKLARDLKAAMGSEQRTGVPIAEALALLRDIKATTEKLASSLSKRLSDAAQEGRT</sequence>
<dbReference type="SUPFAM" id="SSF110849">
    <property type="entry name" value="ParB/Sulfiredoxin"/>
    <property type="match status" value="1"/>
</dbReference>
<dbReference type="InterPro" id="IPR036086">
    <property type="entry name" value="ParB/Sulfiredoxin_sf"/>
</dbReference>
<dbReference type="Proteomes" id="UP000232638">
    <property type="component" value="Chromosome"/>
</dbReference>
<dbReference type="Pfam" id="PF01807">
    <property type="entry name" value="Zn_ribbon_DnaG"/>
    <property type="match status" value="1"/>
</dbReference>
<organism evidence="3 4">
    <name type="scientific">Candidatus Thiodictyon syntrophicum</name>
    <dbReference type="NCBI Taxonomy" id="1166950"/>
    <lineage>
        <taxon>Bacteria</taxon>
        <taxon>Pseudomonadati</taxon>
        <taxon>Pseudomonadota</taxon>
        <taxon>Gammaproteobacteria</taxon>
        <taxon>Chromatiales</taxon>
        <taxon>Chromatiaceae</taxon>
        <taxon>Thiodictyon</taxon>
    </lineage>
</organism>
<dbReference type="AlphaFoldDB" id="A0A2K8UDU9"/>
<dbReference type="RefSeq" id="WP_100921438.1">
    <property type="nucleotide sequence ID" value="NZ_CP020370.1"/>
</dbReference>
<dbReference type="GO" id="GO:0008270">
    <property type="term" value="F:zinc ion binding"/>
    <property type="evidence" value="ECO:0007669"/>
    <property type="project" value="InterPro"/>
</dbReference>
<evidence type="ECO:0000256" key="1">
    <source>
        <dbReference type="SAM" id="MobiDB-lite"/>
    </source>
</evidence>
<evidence type="ECO:0000259" key="2">
    <source>
        <dbReference type="SMART" id="SM00470"/>
    </source>
</evidence>
<dbReference type="InterPro" id="IPR003115">
    <property type="entry name" value="ParB_N"/>
</dbReference>
<protein>
    <recommendedName>
        <fullName evidence="2">ParB-like N-terminal domain-containing protein</fullName>
    </recommendedName>
</protein>
<evidence type="ECO:0000313" key="3">
    <source>
        <dbReference type="EMBL" id="AUB83760.1"/>
    </source>
</evidence>
<dbReference type="GO" id="GO:0003899">
    <property type="term" value="F:DNA-directed RNA polymerase activity"/>
    <property type="evidence" value="ECO:0007669"/>
    <property type="project" value="InterPro"/>
</dbReference>
<dbReference type="SUPFAM" id="SSF57783">
    <property type="entry name" value="Zinc beta-ribbon"/>
    <property type="match status" value="1"/>
</dbReference>
<keyword evidence="4" id="KW-1185">Reference proteome</keyword>
<name>A0A2K8UDU9_9GAMM</name>
<dbReference type="Gene3D" id="3.90.580.10">
    <property type="entry name" value="Zinc finger, CHC2-type domain"/>
    <property type="match status" value="1"/>
</dbReference>
<dbReference type="InterPro" id="IPR002694">
    <property type="entry name" value="Znf_CHC2"/>
</dbReference>
<gene>
    <name evidence="3" type="ORF">THSYN_24255</name>
</gene>
<dbReference type="GO" id="GO:0006260">
    <property type="term" value="P:DNA replication"/>
    <property type="evidence" value="ECO:0007669"/>
    <property type="project" value="InterPro"/>
</dbReference>
<evidence type="ECO:0000313" key="4">
    <source>
        <dbReference type="Proteomes" id="UP000232638"/>
    </source>
</evidence>
<reference evidence="3 4" key="1">
    <citation type="submission" date="2017-03" db="EMBL/GenBank/DDBJ databases">
        <title>Complete genome sequence of Candidatus 'Thiodictyon syntrophicum' sp. nov. strain Cad16T, a photolithoautotroph purple sulfur bacterium isolated from an alpine meromictic lake.</title>
        <authorList>
            <person name="Luedin S.M."/>
            <person name="Pothier J.F."/>
            <person name="Danza F."/>
            <person name="Storelli N."/>
            <person name="Wittwer M."/>
            <person name="Tonolla M."/>
        </authorList>
    </citation>
    <scope>NUCLEOTIDE SEQUENCE [LARGE SCALE GENOMIC DNA]</scope>
    <source>
        <strain evidence="3 4">Cad16T</strain>
    </source>
</reference>
<dbReference type="OrthoDB" id="9800596at2"/>
<dbReference type="EMBL" id="CP020370">
    <property type="protein sequence ID" value="AUB83760.1"/>
    <property type="molecule type" value="Genomic_DNA"/>
</dbReference>
<dbReference type="Gene3D" id="3.90.1530.10">
    <property type="entry name" value="Conserved hypothetical protein from pyrococcus furiosus pfu- 392566-001, ParB domain"/>
    <property type="match status" value="1"/>
</dbReference>
<dbReference type="SMART" id="SM00470">
    <property type="entry name" value="ParB"/>
    <property type="match status" value="1"/>
</dbReference>